<feature type="transmembrane region" description="Helical" evidence="1">
    <location>
        <begin position="46"/>
        <end position="68"/>
    </location>
</feature>
<evidence type="ECO:0000313" key="3">
    <source>
        <dbReference type="Proteomes" id="UP000324974"/>
    </source>
</evidence>
<keyword evidence="1" id="KW-0472">Membrane</keyword>
<dbReference type="AlphaFoldDB" id="A0A5C1AAP0"/>
<dbReference type="Proteomes" id="UP000324974">
    <property type="component" value="Chromosome"/>
</dbReference>
<proteinExistence type="predicted"/>
<dbReference type="OrthoDB" id="291798at2"/>
<organism evidence="2 3">
    <name type="scientific">Limnoglobus roseus</name>
    <dbReference type="NCBI Taxonomy" id="2598579"/>
    <lineage>
        <taxon>Bacteria</taxon>
        <taxon>Pseudomonadati</taxon>
        <taxon>Planctomycetota</taxon>
        <taxon>Planctomycetia</taxon>
        <taxon>Gemmatales</taxon>
        <taxon>Gemmataceae</taxon>
        <taxon>Limnoglobus</taxon>
    </lineage>
</organism>
<dbReference type="RefSeq" id="WP_149110113.1">
    <property type="nucleotide sequence ID" value="NZ_CP042425.1"/>
</dbReference>
<feature type="transmembrane region" description="Helical" evidence="1">
    <location>
        <begin position="12"/>
        <end position="34"/>
    </location>
</feature>
<evidence type="ECO:0000313" key="2">
    <source>
        <dbReference type="EMBL" id="QEL15287.1"/>
    </source>
</evidence>
<evidence type="ECO:0000256" key="1">
    <source>
        <dbReference type="SAM" id="Phobius"/>
    </source>
</evidence>
<keyword evidence="1" id="KW-0812">Transmembrane</keyword>
<keyword evidence="1" id="KW-1133">Transmembrane helix</keyword>
<reference evidence="3" key="1">
    <citation type="submission" date="2019-08" db="EMBL/GenBank/DDBJ databases">
        <title>Limnoglobus roseus gen. nov., sp. nov., a novel freshwater planctomycete with a giant genome from the family Gemmataceae.</title>
        <authorList>
            <person name="Kulichevskaya I.S."/>
            <person name="Naumoff D.G."/>
            <person name="Miroshnikov K."/>
            <person name="Ivanova A."/>
            <person name="Philippov D.A."/>
            <person name="Hakobyan A."/>
            <person name="Rijpstra I.C."/>
            <person name="Sinninghe Damste J.S."/>
            <person name="Liesack W."/>
            <person name="Dedysh S.N."/>
        </authorList>
    </citation>
    <scope>NUCLEOTIDE SEQUENCE [LARGE SCALE GENOMIC DNA]</scope>
    <source>
        <strain evidence="3">PX52</strain>
    </source>
</reference>
<dbReference type="EMBL" id="CP042425">
    <property type="protein sequence ID" value="QEL15287.1"/>
    <property type="molecule type" value="Genomic_DNA"/>
</dbReference>
<keyword evidence="3" id="KW-1185">Reference proteome</keyword>
<dbReference type="KEGG" id="lrs:PX52LOC_02202"/>
<accession>A0A5C1AAP0</accession>
<name>A0A5C1AAP0_9BACT</name>
<sequence length="138" mass="14247">MAMLTQPAFGPKLSIGLILAGTLMDVWTLVWRFTLGGDELTPTSRFFFYGTLLTGITLLLVGLFLGHIGRAARKAEMPPAEITTAEAAINQTAAAHPPAVVSNMGGVAPGVAGQVAVPTNTNPRQVVAAPSPVVAGVR</sequence>
<gene>
    <name evidence="2" type="ORF">PX52LOC_02202</name>
</gene>
<protein>
    <submittedName>
        <fullName evidence="2">Uncharacterized protein</fullName>
    </submittedName>
</protein>